<keyword evidence="1" id="KW-0175">Coiled coil</keyword>
<proteinExistence type="predicted"/>
<organism evidence="2 3">
    <name type="scientific">Psophocarpus tetragonolobus</name>
    <name type="common">Winged bean</name>
    <name type="synonym">Dolichos tetragonolobus</name>
    <dbReference type="NCBI Taxonomy" id="3891"/>
    <lineage>
        <taxon>Eukaryota</taxon>
        <taxon>Viridiplantae</taxon>
        <taxon>Streptophyta</taxon>
        <taxon>Embryophyta</taxon>
        <taxon>Tracheophyta</taxon>
        <taxon>Spermatophyta</taxon>
        <taxon>Magnoliopsida</taxon>
        <taxon>eudicotyledons</taxon>
        <taxon>Gunneridae</taxon>
        <taxon>Pentapetalae</taxon>
        <taxon>rosids</taxon>
        <taxon>fabids</taxon>
        <taxon>Fabales</taxon>
        <taxon>Fabaceae</taxon>
        <taxon>Papilionoideae</taxon>
        <taxon>50 kb inversion clade</taxon>
        <taxon>NPAAA clade</taxon>
        <taxon>indigoferoid/millettioid clade</taxon>
        <taxon>Phaseoleae</taxon>
        <taxon>Psophocarpus</taxon>
    </lineage>
</organism>
<dbReference type="EMBL" id="JAYMYS010000004">
    <property type="protein sequence ID" value="KAK7396005.1"/>
    <property type="molecule type" value="Genomic_DNA"/>
</dbReference>
<evidence type="ECO:0000256" key="1">
    <source>
        <dbReference type="SAM" id="Coils"/>
    </source>
</evidence>
<accession>A0AAN9SGZ9</accession>
<protein>
    <submittedName>
        <fullName evidence="2">Uncharacterized protein</fullName>
    </submittedName>
</protein>
<feature type="coiled-coil region" evidence="1">
    <location>
        <begin position="72"/>
        <end position="138"/>
    </location>
</feature>
<keyword evidence="3" id="KW-1185">Reference proteome</keyword>
<gene>
    <name evidence="2" type="ORF">VNO78_16680</name>
</gene>
<comment type="caution">
    <text evidence="2">The sequence shown here is derived from an EMBL/GenBank/DDBJ whole genome shotgun (WGS) entry which is preliminary data.</text>
</comment>
<evidence type="ECO:0000313" key="3">
    <source>
        <dbReference type="Proteomes" id="UP001386955"/>
    </source>
</evidence>
<dbReference type="AlphaFoldDB" id="A0AAN9SGZ9"/>
<dbReference type="Proteomes" id="UP001386955">
    <property type="component" value="Unassembled WGS sequence"/>
</dbReference>
<name>A0AAN9SGZ9_PSOTE</name>
<sequence length="178" mass="20648">MVLFTQQRLLSDLESLAPHEHESMREAAETTFALLNVLGVDYKQFSDNVLDYVNFVASMAEADKSMEDSLTMEELNKLFEEDKMRFAQLQDNYVKTETLLEASNRHRQLLCAQIEAHLDDLKRNISETEITLKEKADQTEVAWKQGERQANQISAKEALQKRQNLNWKNNYSMLVTCL</sequence>
<reference evidence="2 3" key="1">
    <citation type="submission" date="2024-01" db="EMBL/GenBank/DDBJ databases">
        <title>The genomes of 5 underutilized Papilionoideae crops provide insights into root nodulation and disease resistanc.</title>
        <authorList>
            <person name="Jiang F."/>
        </authorList>
    </citation>
    <scope>NUCLEOTIDE SEQUENCE [LARGE SCALE GENOMIC DNA]</scope>
    <source>
        <strain evidence="2">DUOXIRENSHENG_FW03</strain>
        <tissue evidence="2">Leaves</tissue>
    </source>
</reference>
<evidence type="ECO:0000313" key="2">
    <source>
        <dbReference type="EMBL" id="KAK7396005.1"/>
    </source>
</evidence>